<dbReference type="Proteomes" id="UP000785171">
    <property type="component" value="Unassembled WGS sequence"/>
</dbReference>
<proteinExistence type="predicted"/>
<evidence type="ECO:0000313" key="1">
    <source>
        <dbReference type="EMBL" id="KAG2532215.1"/>
    </source>
</evidence>
<reference evidence="1" key="1">
    <citation type="journal article" date="2015" name="Genom Data">
        <title>Genome sequences of six Phytophthora species associated with forests in New Zealand.</title>
        <authorList>
            <person name="Studholme D.J."/>
            <person name="McDougal R.L."/>
            <person name="Sambles C."/>
            <person name="Hansen E."/>
            <person name="Hardy G."/>
            <person name="Grant M."/>
            <person name="Ganley R.J."/>
            <person name="Williams N.M."/>
        </authorList>
    </citation>
    <scope>NUCLEOTIDE SEQUENCE</scope>
    <source>
        <strain evidence="1">NZFS 2646</strain>
        <strain evidence="2">NZFS 3630</strain>
    </source>
</reference>
<protein>
    <submittedName>
        <fullName evidence="4">Uncharacterized protein</fullName>
    </submittedName>
</protein>
<evidence type="ECO:0000313" key="6">
    <source>
        <dbReference type="Proteomes" id="UP000285883"/>
    </source>
</evidence>
<dbReference type="EMBL" id="JPWV03000005">
    <property type="protein sequence ID" value="KAG2532215.1"/>
    <property type="molecule type" value="Genomic_DNA"/>
</dbReference>
<dbReference type="AlphaFoldDB" id="A0A3R7KZ20"/>
<dbReference type="Proteomes" id="UP000285624">
    <property type="component" value="Unassembled WGS sequence"/>
</dbReference>
<evidence type="ECO:0000313" key="3">
    <source>
        <dbReference type="EMBL" id="RLN14575.1"/>
    </source>
</evidence>
<evidence type="ECO:0000313" key="5">
    <source>
        <dbReference type="Proteomes" id="UP000285624"/>
    </source>
</evidence>
<accession>A0A3R7KZ20</accession>
<evidence type="ECO:0000313" key="2">
    <source>
        <dbReference type="EMBL" id="KAG2533250.1"/>
    </source>
</evidence>
<organism evidence="4 5">
    <name type="scientific">Phytophthora kernoviae</name>
    <dbReference type="NCBI Taxonomy" id="325452"/>
    <lineage>
        <taxon>Eukaryota</taxon>
        <taxon>Sar</taxon>
        <taxon>Stramenopiles</taxon>
        <taxon>Oomycota</taxon>
        <taxon>Peronosporomycetes</taxon>
        <taxon>Peronosporales</taxon>
        <taxon>Peronosporaceae</taxon>
        <taxon>Phytophthora</taxon>
    </lineage>
</organism>
<dbReference type="Proteomes" id="UP000792063">
    <property type="component" value="Unassembled WGS sequence"/>
</dbReference>
<dbReference type="EMBL" id="MAYM02001578">
    <property type="protein sequence ID" value="RLN14575.1"/>
    <property type="molecule type" value="Genomic_DNA"/>
</dbReference>
<comment type="caution">
    <text evidence="4">The sequence shown here is derived from an EMBL/GenBank/DDBJ whole genome shotgun (WGS) entry which is preliminary data.</text>
</comment>
<dbReference type="EMBL" id="JPWU03000004">
    <property type="protein sequence ID" value="KAG2533250.1"/>
    <property type="molecule type" value="Genomic_DNA"/>
</dbReference>
<reference evidence="5 6" key="2">
    <citation type="submission" date="2018-07" db="EMBL/GenBank/DDBJ databases">
        <title>Genome sequencing of oomycete isolates from Chile give support for New Zealand origin for Phytophthora kernoviae and make available the first Nothophytophthora sp. genome.</title>
        <authorList>
            <person name="Studholme D.J."/>
            <person name="Sanfuentes E."/>
            <person name="Panda P."/>
            <person name="Hill R."/>
            <person name="Sambles C."/>
            <person name="Grant M."/>
            <person name="Williams N.M."/>
            <person name="Mcdougal R.L."/>
        </authorList>
    </citation>
    <scope>NUCLEOTIDE SEQUENCE [LARGE SCALE GENOMIC DNA]</scope>
    <source>
        <strain evidence="3">Chile2</strain>
        <strain evidence="4">Chile4</strain>
    </source>
</reference>
<name>A0A3R7KZ20_9STRA</name>
<gene>
    <name evidence="3" type="ORF">BBI17_000409</name>
    <name evidence="4" type="ORF">BBO99_00000408</name>
    <name evidence="1" type="ORF">JM16_000459</name>
    <name evidence="2" type="ORF">JM18_000511</name>
</gene>
<dbReference type="EMBL" id="MBDN02000006">
    <property type="protein sequence ID" value="RLN85630.1"/>
    <property type="molecule type" value="Genomic_DNA"/>
</dbReference>
<keyword evidence="5" id="KW-1185">Reference proteome</keyword>
<sequence>MAPQFISRKTEGTISVIWTIGDSAVILPSDGRRGRRFETDMKSLIERELFAGFNSEELAMMQELLRLLVEDDDGLTPQPTPRARVQMDNQALFDGIAGATPKLGNGVMMNDFNDYSWATGFQTNPQWGVAPPMMAPTPQFAMKASRTRTRSNFASDDEPTQKRGRLDVAATMRVPVNRIPLPEGSRVGYSYY</sequence>
<evidence type="ECO:0000313" key="4">
    <source>
        <dbReference type="EMBL" id="RLN85630.1"/>
    </source>
</evidence>
<dbReference type="Proteomes" id="UP000285883">
    <property type="component" value="Unassembled WGS sequence"/>
</dbReference>
<reference evidence="1" key="3">
    <citation type="submission" date="2020-06" db="EMBL/GenBank/DDBJ databases">
        <authorList>
            <person name="Studholme D.J."/>
        </authorList>
    </citation>
    <scope>NUCLEOTIDE SEQUENCE</scope>
    <source>
        <strain evidence="1">NZFS 2646</strain>
        <strain evidence="2">NZFS 3630</strain>
    </source>
</reference>